<feature type="domain" description="Glucose-methanol-choline oxidoreductase N-terminal" evidence="8">
    <location>
        <begin position="250"/>
        <end position="264"/>
    </location>
</feature>
<dbReference type="GO" id="GO:0050660">
    <property type="term" value="F:flavin adenine dinucleotide binding"/>
    <property type="evidence" value="ECO:0007669"/>
    <property type="project" value="InterPro"/>
</dbReference>
<dbReference type="PROSITE" id="PS00623">
    <property type="entry name" value="GMC_OXRED_1"/>
    <property type="match status" value="1"/>
</dbReference>
<dbReference type="PANTHER" id="PTHR11552:SF147">
    <property type="entry name" value="CHOLINE DEHYDROGENASE, MITOCHONDRIAL"/>
    <property type="match status" value="1"/>
</dbReference>
<evidence type="ECO:0000256" key="4">
    <source>
        <dbReference type="ARBA" id="ARBA00022827"/>
    </source>
</evidence>
<dbReference type="Gene3D" id="3.30.560.10">
    <property type="entry name" value="Glucose Oxidase, domain 3"/>
    <property type="match status" value="1"/>
</dbReference>
<keyword evidence="9" id="KW-0614">Plasmid</keyword>
<dbReference type="GO" id="GO:0016614">
    <property type="term" value="F:oxidoreductase activity, acting on CH-OH group of donors"/>
    <property type="evidence" value="ECO:0007669"/>
    <property type="project" value="InterPro"/>
</dbReference>
<evidence type="ECO:0000256" key="6">
    <source>
        <dbReference type="RuleBase" id="RU003968"/>
    </source>
</evidence>
<dbReference type="InterPro" id="IPR012132">
    <property type="entry name" value="GMC_OxRdtase"/>
</dbReference>
<gene>
    <name evidence="9" type="ORF">NE863_29370</name>
</gene>
<evidence type="ECO:0000256" key="3">
    <source>
        <dbReference type="ARBA" id="ARBA00022630"/>
    </source>
</evidence>
<evidence type="ECO:0000259" key="8">
    <source>
        <dbReference type="PROSITE" id="PS00624"/>
    </source>
</evidence>
<dbReference type="EMBL" id="CP098809">
    <property type="protein sequence ID" value="USJ27979.1"/>
    <property type="molecule type" value="Genomic_DNA"/>
</dbReference>
<keyword evidence="4 5" id="KW-0274">FAD</keyword>
<feature type="binding site" evidence="5">
    <location>
        <position position="80"/>
    </location>
    <ligand>
        <name>FAD</name>
        <dbReference type="ChEBI" id="CHEBI:57692"/>
    </ligand>
</feature>
<dbReference type="RefSeq" id="WP_252161331.1">
    <property type="nucleotide sequence ID" value="NZ_CP098809.1"/>
</dbReference>
<dbReference type="InterPro" id="IPR007867">
    <property type="entry name" value="GMC_OxRtase_C"/>
</dbReference>
<organism evidence="9 10">
    <name type="scientific">Ensifer adhaerens</name>
    <name type="common">Sinorhizobium morelense</name>
    <dbReference type="NCBI Taxonomy" id="106592"/>
    <lineage>
        <taxon>Bacteria</taxon>
        <taxon>Pseudomonadati</taxon>
        <taxon>Pseudomonadota</taxon>
        <taxon>Alphaproteobacteria</taxon>
        <taxon>Hyphomicrobiales</taxon>
        <taxon>Rhizobiaceae</taxon>
        <taxon>Sinorhizobium/Ensifer group</taxon>
        <taxon>Ensifer</taxon>
    </lineage>
</organism>
<evidence type="ECO:0000256" key="2">
    <source>
        <dbReference type="ARBA" id="ARBA00010790"/>
    </source>
</evidence>
<name>A0A9Q8YI77_ENSAD</name>
<feature type="binding site" evidence="5">
    <location>
        <begin position="88"/>
        <end position="91"/>
    </location>
    <ligand>
        <name>FAD</name>
        <dbReference type="ChEBI" id="CHEBI:57692"/>
    </ligand>
</feature>
<feature type="domain" description="Glucose-methanol-choline oxidoreductase N-terminal" evidence="7">
    <location>
        <begin position="78"/>
        <end position="101"/>
    </location>
</feature>
<protein>
    <submittedName>
        <fullName evidence="9">GMC family oxidoreductase N-terminal domain-containing protein</fullName>
    </submittedName>
</protein>
<evidence type="ECO:0000256" key="5">
    <source>
        <dbReference type="PIRSR" id="PIRSR000137-2"/>
    </source>
</evidence>
<dbReference type="AlphaFoldDB" id="A0A9Q8YI77"/>
<evidence type="ECO:0000256" key="1">
    <source>
        <dbReference type="ARBA" id="ARBA00001974"/>
    </source>
</evidence>
<evidence type="ECO:0000313" key="10">
    <source>
        <dbReference type="Proteomes" id="UP001055460"/>
    </source>
</evidence>
<dbReference type="SUPFAM" id="SSF54373">
    <property type="entry name" value="FAD-linked reductases, C-terminal domain"/>
    <property type="match status" value="1"/>
</dbReference>
<sequence length="541" mass="59593">MYDYIVVGGGSAGCTIASRLSEDPDSKVLLLEQGDRDWSPYIHLPVTYYKTSQSDMLTRYKLEPQHHQGGITPEFVQGRVLGGGSSVNAMVYMRGIPQDYDQWEADGCHGWGYKDVLPYFKKAENNERFAGEVHGTEGPLSVSDQRQTHYLTKAWVRAAQELGINFNPDFNSGDQAGVGFYQVTMKDGLRCSAAAAYLRPARKRKNLTVQTKTKALRILIENNRAVGVEYFQKGQVVRAMASQEVVVCSGAIGSPHLLLLSGIGPADHLREIGVDVVHDLPGVGQNLQDHFDMFLIYELTGAHSYDKYKKLRWQAWAGLQYALFRNGPVTSNVCEGGLCWYGADDDKLPTLQYHFLPGAGVEEGSDSTPSGNGCTTNVYQSRPRSRGYVKLRSADPNVFPVVDPRYCAEEYDVECLAEGVRIGQEILQQNALSPYVSHPYRPGGVLKTKAERMEFVRQTGQGALHPSGACKMGTDEMAVVDTQLRVRGIDGLRVADTSILPRVPSGNLNAPAIMVGERAADFIRGNKTSIARSRESSHEFA</sequence>
<dbReference type="Proteomes" id="UP001055460">
    <property type="component" value="Plasmid pB"/>
</dbReference>
<dbReference type="Gene3D" id="3.50.50.60">
    <property type="entry name" value="FAD/NAD(P)-binding domain"/>
    <property type="match status" value="1"/>
</dbReference>
<dbReference type="PANTHER" id="PTHR11552">
    <property type="entry name" value="GLUCOSE-METHANOL-CHOLINE GMC OXIDOREDUCTASE"/>
    <property type="match status" value="1"/>
</dbReference>
<geneLocation type="plasmid" evidence="9 10">
    <name>pB</name>
</geneLocation>
<evidence type="ECO:0000259" key="7">
    <source>
        <dbReference type="PROSITE" id="PS00623"/>
    </source>
</evidence>
<accession>A0A9Q8YI77</accession>
<comment type="similarity">
    <text evidence="2 6">Belongs to the GMC oxidoreductase family.</text>
</comment>
<dbReference type="SUPFAM" id="SSF51905">
    <property type="entry name" value="FAD/NAD(P)-binding domain"/>
    <property type="match status" value="1"/>
</dbReference>
<comment type="cofactor">
    <cofactor evidence="1 5">
        <name>FAD</name>
        <dbReference type="ChEBI" id="CHEBI:57692"/>
    </cofactor>
</comment>
<dbReference type="PROSITE" id="PS00624">
    <property type="entry name" value="GMC_OXRED_2"/>
    <property type="match status" value="1"/>
</dbReference>
<dbReference type="InterPro" id="IPR000172">
    <property type="entry name" value="GMC_OxRdtase_N"/>
</dbReference>
<dbReference type="InterPro" id="IPR036188">
    <property type="entry name" value="FAD/NAD-bd_sf"/>
</dbReference>
<keyword evidence="3 6" id="KW-0285">Flavoprotein</keyword>
<dbReference type="PIRSF" id="PIRSF000137">
    <property type="entry name" value="Alcohol_oxidase"/>
    <property type="match status" value="1"/>
</dbReference>
<reference evidence="9" key="1">
    <citation type="submission" date="2022-06" db="EMBL/GenBank/DDBJ databases">
        <title>Physiological and biochemical characterization and genomic elucidation of a strain of the genus Ensifer adhaerens M8 that combines arsenic oxidation and chromium reduction.</title>
        <authorList>
            <person name="Li X."/>
            <person name="Yu c."/>
        </authorList>
    </citation>
    <scope>NUCLEOTIDE SEQUENCE</scope>
    <source>
        <strain evidence="9">M8</strain>
        <plasmid evidence="9">pB</plasmid>
    </source>
</reference>
<evidence type="ECO:0000313" key="9">
    <source>
        <dbReference type="EMBL" id="USJ27979.1"/>
    </source>
</evidence>
<dbReference type="Pfam" id="PF00732">
    <property type="entry name" value="GMC_oxred_N"/>
    <property type="match status" value="1"/>
</dbReference>
<dbReference type="Pfam" id="PF05199">
    <property type="entry name" value="GMC_oxred_C"/>
    <property type="match status" value="1"/>
</dbReference>
<proteinExistence type="inferred from homology"/>